<dbReference type="GO" id="GO:0005975">
    <property type="term" value="P:carbohydrate metabolic process"/>
    <property type="evidence" value="ECO:0007669"/>
    <property type="project" value="UniProtKB-ARBA"/>
</dbReference>
<evidence type="ECO:0000259" key="2">
    <source>
        <dbReference type="PROSITE" id="PS50093"/>
    </source>
</evidence>
<evidence type="ECO:0000256" key="1">
    <source>
        <dbReference type="SAM" id="SignalP"/>
    </source>
</evidence>
<reference evidence="3 4" key="1">
    <citation type="submission" date="2019-01" db="EMBL/GenBank/DDBJ databases">
        <title>Novel species of Nocardioides.</title>
        <authorList>
            <person name="Liu Q."/>
            <person name="X Y.-H."/>
        </authorList>
    </citation>
    <scope>NUCLEOTIDE SEQUENCE [LARGE SCALE GENOMIC DNA]</scope>
    <source>
        <strain evidence="3 4">HLT2-9</strain>
    </source>
</reference>
<keyword evidence="1" id="KW-0732">Signal</keyword>
<feature type="signal peptide" evidence="1">
    <location>
        <begin position="1"/>
        <end position="26"/>
    </location>
</feature>
<feature type="chain" id="PRO_5020477829" description="PKD domain-containing protein" evidence="1">
    <location>
        <begin position="27"/>
        <end position="268"/>
    </location>
</feature>
<evidence type="ECO:0000313" key="4">
    <source>
        <dbReference type="Proteomes" id="UP000291101"/>
    </source>
</evidence>
<proteinExistence type="predicted"/>
<gene>
    <name evidence="3" type="ORF">EUA94_16475</name>
</gene>
<keyword evidence="4" id="KW-1185">Reference proteome</keyword>
<dbReference type="RefSeq" id="WP_129427989.1">
    <property type="nucleotide sequence ID" value="NZ_SDWV01000019.1"/>
</dbReference>
<dbReference type="Proteomes" id="UP000291101">
    <property type="component" value="Unassembled WGS sequence"/>
</dbReference>
<dbReference type="AlphaFoldDB" id="A0A4Q2SL07"/>
<name>A0A4Q2SL07_9ACTN</name>
<dbReference type="CDD" id="cd00146">
    <property type="entry name" value="PKD"/>
    <property type="match status" value="1"/>
</dbReference>
<dbReference type="InterPro" id="IPR000601">
    <property type="entry name" value="PKD_dom"/>
</dbReference>
<dbReference type="InterPro" id="IPR013783">
    <property type="entry name" value="Ig-like_fold"/>
</dbReference>
<comment type="caution">
    <text evidence="3">The sequence shown here is derived from an EMBL/GenBank/DDBJ whole genome shotgun (WGS) entry which is preliminary data.</text>
</comment>
<organism evidence="3 4">
    <name type="scientific">Nocardioides zhouii</name>
    <dbReference type="NCBI Taxonomy" id="1168729"/>
    <lineage>
        <taxon>Bacteria</taxon>
        <taxon>Bacillati</taxon>
        <taxon>Actinomycetota</taxon>
        <taxon>Actinomycetes</taxon>
        <taxon>Propionibacteriales</taxon>
        <taxon>Nocardioidaceae</taxon>
        <taxon>Nocardioides</taxon>
    </lineage>
</organism>
<dbReference type="EMBL" id="SDWV01000019">
    <property type="protein sequence ID" value="RYC05853.1"/>
    <property type="molecule type" value="Genomic_DNA"/>
</dbReference>
<evidence type="ECO:0000313" key="3">
    <source>
        <dbReference type="EMBL" id="RYC05853.1"/>
    </source>
</evidence>
<dbReference type="PROSITE" id="PS50093">
    <property type="entry name" value="PKD"/>
    <property type="match status" value="1"/>
</dbReference>
<sequence>MRRLAKATCVALVASLTIIVGPPALAQCGVQAEVGEVVEECVDRSAAQVEEMKALYPTSTWTVRQLCKDDSRTPEGVCFNPQECTTAAGVPGTRYTLYRDGEVVGTACLTADEEAKIGDPPPIRVLVLKAFEILDWPASELVVQPPGGRTLVNLDTNFYTTNTDLTNIAVTLVRSDVVISARPIAYRWHFGDGTTVTTTSPGAPYPDLDVSHVYERTDQVTVSVDTQYGDASFTVGGGAPEQIPSTIWINGAESDLAIVEALPQLVLR</sequence>
<protein>
    <recommendedName>
        <fullName evidence="2">PKD domain-containing protein</fullName>
    </recommendedName>
</protein>
<feature type="domain" description="PKD" evidence="2">
    <location>
        <begin position="180"/>
        <end position="224"/>
    </location>
</feature>
<accession>A0A4Q2SL07</accession>
<dbReference type="Gene3D" id="2.60.40.10">
    <property type="entry name" value="Immunoglobulins"/>
    <property type="match status" value="1"/>
</dbReference>
<dbReference type="Pfam" id="PF00801">
    <property type="entry name" value="PKD"/>
    <property type="match status" value="1"/>
</dbReference>
<dbReference type="OrthoDB" id="5192284at2"/>